<dbReference type="InParanoid" id="G4YX32"/>
<evidence type="ECO:0000313" key="5">
    <source>
        <dbReference type="Proteomes" id="UP000002640"/>
    </source>
</evidence>
<feature type="domain" description="DDE Tnp4" evidence="3">
    <location>
        <begin position="47"/>
        <end position="145"/>
    </location>
</feature>
<feature type="non-terminal residue" evidence="4">
    <location>
        <position position="1"/>
    </location>
</feature>
<evidence type="ECO:0000256" key="2">
    <source>
        <dbReference type="ARBA" id="ARBA00022723"/>
    </source>
</evidence>
<comment type="cofactor">
    <cofactor evidence="1">
        <name>a divalent metal cation</name>
        <dbReference type="ChEBI" id="CHEBI:60240"/>
    </cofactor>
</comment>
<dbReference type="Pfam" id="PF13359">
    <property type="entry name" value="DDE_Tnp_4"/>
    <property type="match status" value="1"/>
</dbReference>
<sequence length="207" mass="22752">EVMEAICSSPLFRIAAPVYDQESVRRAASEFSDINKSNILTGCVGCVDGWLCAIKAPSSREVPDVSAFFSGHYLRHGINVQAMCDAACRFTDYCINSPGKVADSVAFKKWKLSLGIANLPLGYYVIGDNAYPLSSTVLVPFTKPEIKSTDYSDYSFYLSRLLRVAGLGYCVPVVPINQLTRTGPIRTHVDYGDYGKLFTPPMIRRVG</sequence>
<dbReference type="RefSeq" id="XP_009520327.1">
    <property type="nucleotide sequence ID" value="XM_009522032.1"/>
</dbReference>
<dbReference type="KEGG" id="psoj:PHYSODRAFT_479486"/>
<evidence type="ECO:0000259" key="3">
    <source>
        <dbReference type="Pfam" id="PF13359"/>
    </source>
</evidence>
<dbReference type="AlphaFoldDB" id="G4YX32"/>
<dbReference type="Proteomes" id="UP000002640">
    <property type="component" value="Unassembled WGS sequence"/>
</dbReference>
<protein>
    <recommendedName>
        <fullName evidence="3">DDE Tnp4 domain-containing protein</fullName>
    </recommendedName>
</protein>
<dbReference type="InterPro" id="IPR027806">
    <property type="entry name" value="HARBI1_dom"/>
</dbReference>
<dbReference type="GeneID" id="20655140"/>
<gene>
    <name evidence="4" type="ORF">PHYSODRAFT_479486</name>
</gene>
<accession>G4YX32</accession>
<evidence type="ECO:0000313" key="4">
    <source>
        <dbReference type="EMBL" id="EGZ25039.1"/>
    </source>
</evidence>
<dbReference type="EMBL" id="JH159152">
    <property type="protein sequence ID" value="EGZ25039.1"/>
    <property type="molecule type" value="Genomic_DNA"/>
</dbReference>
<dbReference type="STRING" id="1094619.G4YX32"/>
<proteinExistence type="predicted"/>
<keyword evidence="5" id="KW-1185">Reference proteome</keyword>
<reference evidence="4 5" key="1">
    <citation type="journal article" date="2006" name="Science">
        <title>Phytophthora genome sequences uncover evolutionary origins and mechanisms of pathogenesis.</title>
        <authorList>
            <person name="Tyler B.M."/>
            <person name="Tripathy S."/>
            <person name="Zhang X."/>
            <person name="Dehal P."/>
            <person name="Jiang R.H."/>
            <person name="Aerts A."/>
            <person name="Arredondo F.D."/>
            <person name="Baxter L."/>
            <person name="Bensasson D."/>
            <person name="Beynon J.L."/>
            <person name="Chapman J."/>
            <person name="Damasceno C.M."/>
            <person name="Dorrance A.E."/>
            <person name="Dou D."/>
            <person name="Dickerman A.W."/>
            <person name="Dubchak I.L."/>
            <person name="Garbelotto M."/>
            <person name="Gijzen M."/>
            <person name="Gordon S.G."/>
            <person name="Govers F."/>
            <person name="Grunwald N.J."/>
            <person name="Huang W."/>
            <person name="Ivors K.L."/>
            <person name="Jones R.W."/>
            <person name="Kamoun S."/>
            <person name="Krampis K."/>
            <person name="Lamour K.H."/>
            <person name="Lee M.K."/>
            <person name="McDonald W.H."/>
            <person name="Medina M."/>
            <person name="Meijer H.J."/>
            <person name="Nordberg E.K."/>
            <person name="Maclean D.J."/>
            <person name="Ospina-Giraldo M.D."/>
            <person name="Morris P.F."/>
            <person name="Phuntumart V."/>
            <person name="Putnam N.H."/>
            <person name="Rash S."/>
            <person name="Rose J.K."/>
            <person name="Sakihama Y."/>
            <person name="Salamov A.A."/>
            <person name="Savidor A."/>
            <person name="Scheuring C.F."/>
            <person name="Smith B.M."/>
            <person name="Sobral B.W."/>
            <person name="Terry A."/>
            <person name="Torto-Alalibo T.A."/>
            <person name="Win J."/>
            <person name="Xu Z."/>
            <person name="Zhang H."/>
            <person name="Grigoriev I.V."/>
            <person name="Rokhsar D.S."/>
            <person name="Boore J.L."/>
        </authorList>
    </citation>
    <scope>NUCLEOTIDE SEQUENCE [LARGE SCALE GENOMIC DNA]</scope>
    <source>
        <strain evidence="4 5">P6497</strain>
    </source>
</reference>
<keyword evidence="2" id="KW-0479">Metal-binding</keyword>
<organism evidence="4 5">
    <name type="scientific">Phytophthora sojae (strain P6497)</name>
    <name type="common">Soybean stem and root rot agent</name>
    <name type="synonym">Phytophthora megasperma f. sp. glycines</name>
    <dbReference type="NCBI Taxonomy" id="1094619"/>
    <lineage>
        <taxon>Eukaryota</taxon>
        <taxon>Sar</taxon>
        <taxon>Stramenopiles</taxon>
        <taxon>Oomycota</taxon>
        <taxon>Peronosporomycetes</taxon>
        <taxon>Peronosporales</taxon>
        <taxon>Peronosporaceae</taxon>
        <taxon>Phytophthora</taxon>
    </lineage>
</organism>
<evidence type="ECO:0000256" key="1">
    <source>
        <dbReference type="ARBA" id="ARBA00001968"/>
    </source>
</evidence>
<name>G4YX32_PHYSP</name>
<dbReference type="GO" id="GO:0046872">
    <property type="term" value="F:metal ion binding"/>
    <property type="evidence" value="ECO:0007669"/>
    <property type="project" value="UniProtKB-KW"/>
</dbReference>